<evidence type="ECO:0000313" key="4">
    <source>
        <dbReference type="EMBL" id="BAU04064.1"/>
    </source>
</evidence>
<dbReference type="EMBL" id="LC060255">
    <property type="protein sequence ID" value="BAU04064.1"/>
    <property type="molecule type" value="Genomic_DNA"/>
</dbReference>
<evidence type="ECO:0000313" key="3">
    <source>
        <dbReference type="EMBL" id="BAU04045.1"/>
    </source>
</evidence>
<protein>
    <submittedName>
        <fullName evidence="3">Uncharacterized protein</fullName>
    </submittedName>
</protein>
<evidence type="ECO:0000313" key="1">
    <source>
        <dbReference type="EMBL" id="BAU04009.1"/>
    </source>
</evidence>
<accession>A0A0S3TG81</accession>
<organism evidence="3">
    <name type="scientific">Streptococcus parauberis</name>
    <dbReference type="NCBI Taxonomy" id="1348"/>
    <lineage>
        <taxon>Bacteria</taxon>
        <taxon>Bacillati</taxon>
        <taxon>Bacillota</taxon>
        <taxon>Bacilli</taxon>
        <taxon>Lactobacillales</taxon>
        <taxon>Streptococcaceae</taxon>
        <taxon>Streptococcus</taxon>
    </lineage>
</organism>
<evidence type="ECO:0000313" key="5">
    <source>
        <dbReference type="EMBL" id="BAU04082.1"/>
    </source>
</evidence>
<dbReference type="EMBL" id="LC060254">
    <property type="protein sequence ID" value="BAU04045.1"/>
    <property type="molecule type" value="Genomic_DNA"/>
</dbReference>
<dbReference type="EMBL" id="LC060256">
    <property type="protein sequence ID" value="BAU04082.1"/>
    <property type="molecule type" value="Genomic_DNA"/>
</dbReference>
<dbReference type="EMBL" id="LC060257">
    <property type="protein sequence ID" value="BAU04101.1"/>
    <property type="molecule type" value="Genomic_DNA"/>
</dbReference>
<sequence length="196" mass="22640">MEEFSKKECRMSRTEQSSHKVLIQKLLVSIHYLTLFKDELQLVERTPSILGGEFSAQSVQSELGEIVSAINQLDYQQRLIESTFWYEEKAFKLMNKTLQIVDTWIRGLENLVELCQNKDVFQAILGDKRIRVFGVLIDVFSSLKIIVMSLKEVPVPPVLYEHIKMVNIEEDAFIKHYQGPKHSSPEALSANEQLLK</sequence>
<dbReference type="AlphaFoldDB" id="A0A0S3TG81"/>
<proteinExistence type="predicted"/>
<name>A0A0S3TG81_9STRE</name>
<dbReference type="EMBL" id="LC060252">
    <property type="protein sequence ID" value="BAU04009.1"/>
    <property type="molecule type" value="Genomic_DNA"/>
</dbReference>
<evidence type="ECO:0000313" key="6">
    <source>
        <dbReference type="EMBL" id="BAU04101.1"/>
    </source>
</evidence>
<reference evidence="3" key="1">
    <citation type="journal article" date="2015" name="Fish Pathol.">
        <title>Structure of Genetic Loci for Capsular Polysaccharide Biosynthesis in Streptococcus parauberis isolated from Japanese flounder.</title>
        <authorList>
            <person name="Tu C."/>
            <person name="Suga K."/>
            <person name="Kanai K."/>
        </authorList>
    </citation>
    <scope>NUCLEOTIDE SEQUENCE</scope>
    <source>
        <strain evidence="5">2007-1</strain>
        <strain evidence="1">KRS-02083</strain>
        <strain evidence="2">NUF1003</strain>
        <strain evidence="4">NUF1032</strain>
        <strain evidence="3">NUF1071</strain>
        <strain evidence="6">NUF1095</strain>
    </source>
</reference>
<dbReference type="EMBL" id="LC060253">
    <property type="protein sequence ID" value="BAU04027.1"/>
    <property type="molecule type" value="Genomic_DNA"/>
</dbReference>
<gene>
    <name evidence="3" type="primary">cpsR</name>
</gene>
<evidence type="ECO:0000313" key="2">
    <source>
        <dbReference type="EMBL" id="BAU04027.1"/>
    </source>
</evidence>